<evidence type="ECO:0000313" key="2">
    <source>
        <dbReference type="EMBL" id="KAL1139527.1"/>
    </source>
</evidence>
<gene>
    <name evidence="2" type="ORF">AAG570_006510</name>
</gene>
<organism evidence="2 3">
    <name type="scientific">Ranatra chinensis</name>
    <dbReference type="NCBI Taxonomy" id="642074"/>
    <lineage>
        <taxon>Eukaryota</taxon>
        <taxon>Metazoa</taxon>
        <taxon>Ecdysozoa</taxon>
        <taxon>Arthropoda</taxon>
        <taxon>Hexapoda</taxon>
        <taxon>Insecta</taxon>
        <taxon>Pterygota</taxon>
        <taxon>Neoptera</taxon>
        <taxon>Paraneoptera</taxon>
        <taxon>Hemiptera</taxon>
        <taxon>Heteroptera</taxon>
        <taxon>Panheteroptera</taxon>
        <taxon>Nepomorpha</taxon>
        <taxon>Nepidae</taxon>
        <taxon>Ranatrinae</taxon>
        <taxon>Ranatra</taxon>
    </lineage>
</organism>
<evidence type="ECO:0000256" key="1">
    <source>
        <dbReference type="SAM" id="MobiDB-lite"/>
    </source>
</evidence>
<feature type="region of interest" description="Disordered" evidence="1">
    <location>
        <begin position="1"/>
        <end position="22"/>
    </location>
</feature>
<dbReference type="Proteomes" id="UP001558652">
    <property type="component" value="Unassembled WGS sequence"/>
</dbReference>
<keyword evidence="3" id="KW-1185">Reference proteome</keyword>
<dbReference type="AlphaFoldDB" id="A0ABD0Z4T2"/>
<sequence>MHFRQGNTMRQGAPRQISWEDDSATLPPAGTQPLKCHQFCYTDIIATWVCHLCLAPSINVCYLAATVGHCRSTRVNDLSTDWTNEVAASFDEEGLSRLISWYAKCIDVTGKLYTPIQVLLMFNGGFGGSLGASACRVEFRVNIPTCMPPVSGDAINVNWEIFNYKMKAARGCRGRWKADLYRFYNRSSNLAALPALRF</sequence>
<proteinExistence type="predicted"/>
<comment type="caution">
    <text evidence="2">The sequence shown here is derived from an EMBL/GenBank/DDBJ whole genome shotgun (WGS) entry which is preliminary data.</text>
</comment>
<accession>A0ABD0Z4T2</accession>
<dbReference type="EMBL" id="JBFDAA010000002">
    <property type="protein sequence ID" value="KAL1139527.1"/>
    <property type="molecule type" value="Genomic_DNA"/>
</dbReference>
<evidence type="ECO:0000313" key="3">
    <source>
        <dbReference type="Proteomes" id="UP001558652"/>
    </source>
</evidence>
<feature type="compositionally biased region" description="Polar residues" evidence="1">
    <location>
        <begin position="1"/>
        <end position="10"/>
    </location>
</feature>
<reference evidence="2 3" key="1">
    <citation type="submission" date="2024-07" db="EMBL/GenBank/DDBJ databases">
        <title>Chromosome-level genome assembly of the water stick insect Ranatra chinensis (Heteroptera: Nepidae).</title>
        <authorList>
            <person name="Liu X."/>
        </authorList>
    </citation>
    <scope>NUCLEOTIDE SEQUENCE [LARGE SCALE GENOMIC DNA]</scope>
    <source>
        <strain evidence="2">Cailab_2021Rc</strain>
        <tissue evidence="2">Muscle</tissue>
    </source>
</reference>
<protein>
    <submittedName>
        <fullName evidence="2">Uncharacterized protein</fullName>
    </submittedName>
</protein>
<name>A0ABD0Z4T2_9HEMI</name>